<evidence type="ECO:0000313" key="3">
    <source>
        <dbReference type="Proteomes" id="UP000054538"/>
    </source>
</evidence>
<accession>A0A0D0D949</accession>
<feature type="region of interest" description="Disordered" evidence="1">
    <location>
        <begin position="340"/>
        <end position="360"/>
    </location>
</feature>
<dbReference type="PANTHER" id="PTHR38134">
    <property type="entry name" value="SLR1395 PROTEIN"/>
    <property type="match status" value="1"/>
</dbReference>
<dbReference type="HOGENOM" id="CLU_019516_0_0_1"/>
<dbReference type="OrthoDB" id="1684102at2759"/>
<evidence type="ECO:0000313" key="2">
    <source>
        <dbReference type="EMBL" id="KIK80291.1"/>
    </source>
</evidence>
<dbReference type="Proteomes" id="UP000054538">
    <property type="component" value="Unassembled WGS sequence"/>
</dbReference>
<reference evidence="2 3" key="1">
    <citation type="submission" date="2014-04" db="EMBL/GenBank/DDBJ databases">
        <authorList>
            <consortium name="DOE Joint Genome Institute"/>
            <person name="Kuo A."/>
            <person name="Kohler A."/>
            <person name="Jargeat P."/>
            <person name="Nagy L.G."/>
            <person name="Floudas D."/>
            <person name="Copeland A."/>
            <person name="Barry K.W."/>
            <person name="Cichocki N."/>
            <person name="Veneault-Fourrey C."/>
            <person name="LaButti K."/>
            <person name="Lindquist E.A."/>
            <person name="Lipzen A."/>
            <person name="Lundell T."/>
            <person name="Morin E."/>
            <person name="Murat C."/>
            <person name="Sun H."/>
            <person name="Tunlid A."/>
            <person name="Henrissat B."/>
            <person name="Grigoriev I.V."/>
            <person name="Hibbett D.S."/>
            <person name="Martin F."/>
            <person name="Nordberg H.P."/>
            <person name="Cantor M.N."/>
            <person name="Hua S.X."/>
        </authorList>
    </citation>
    <scope>NUCLEOTIDE SEQUENCE [LARGE SCALE GENOMIC DNA]</scope>
    <source>
        <strain evidence="2 3">Ve08.2h10</strain>
    </source>
</reference>
<dbReference type="EMBL" id="KN826051">
    <property type="protein sequence ID" value="KIK80291.1"/>
    <property type="molecule type" value="Genomic_DNA"/>
</dbReference>
<gene>
    <name evidence="2" type="ORF">PAXRUDRAFT_833609</name>
</gene>
<feature type="compositionally biased region" description="Polar residues" evidence="1">
    <location>
        <begin position="340"/>
        <end position="356"/>
    </location>
</feature>
<dbReference type="InterPro" id="IPR053205">
    <property type="entry name" value="GHMP_kinase_L-arabinokinase"/>
</dbReference>
<sequence length="501" mass="55136">MHDALVSESSGLLSSYLDSQVMTSLCFAYYCSGHGYGHATRVSAFARHLKGLELRPTIYIISSAPQHVFEDSISVGVTYRYAEIDPVIIQPVAYRVDRQRSIHALRSFLSKKDIVVQQEKRWLLSIGADCILTDAAFLGCLAAHAASLPSILITNFTFDSVYSYLATSYTDRLPSGSRCRGLLLDEKEPDEPISDEDIRDLVQQIYQGYRCANFLVRLPGFIPIPSFFASFPLPAPSWTDQEANKLLPEVVHHLTKSQAESELHDIIHFSRTATPNKCQPRFVIQAPLLVRGITTLPESVYTPAGRSRFLLSIGVPGHLHDPDETKILIVSFGGQVFRKPSSSRGSSTWLKSTTPPERSFIDCQDQPNADEAWLSRSGNDQIAPHTTKPTAFLAEGTQYPNVVTMVDAKLTTTTSISSCDFDAMVTTSPTPVKQAVSELEPQLLPDSSWIAVVCGMSKEQWAPANGEDGLPDNFFVAPKYVYMPDLTAVADALLGKLVGKS</sequence>
<evidence type="ECO:0008006" key="4">
    <source>
        <dbReference type="Google" id="ProtNLM"/>
    </source>
</evidence>
<protein>
    <recommendedName>
        <fullName evidence="4">L-arabinokinase</fullName>
    </recommendedName>
</protein>
<organism evidence="2 3">
    <name type="scientific">Paxillus rubicundulus Ve08.2h10</name>
    <dbReference type="NCBI Taxonomy" id="930991"/>
    <lineage>
        <taxon>Eukaryota</taxon>
        <taxon>Fungi</taxon>
        <taxon>Dikarya</taxon>
        <taxon>Basidiomycota</taxon>
        <taxon>Agaricomycotina</taxon>
        <taxon>Agaricomycetes</taxon>
        <taxon>Agaricomycetidae</taxon>
        <taxon>Boletales</taxon>
        <taxon>Paxilineae</taxon>
        <taxon>Paxillaceae</taxon>
        <taxon>Paxillus</taxon>
    </lineage>
</organism>
<dbReference type="STRING" id="930991.A0A0D0D949"/>
<reference evidence="3" key="2">
    <citation type="submission" date="2015-01" db="EMBL/GenBank/DDBJ databases">
        <title>Evolutionary Origins and Diversification of the Mycorrhizal Mutualists.</title>
        <authorList>
            <consortium name="DOE Joint Genome Institute"/>
            <consortium name="Mycorrhizal Genomics Consortium"/>
            <person name="Kohler A."/>
            <person name="Kuo A."/>
            <person name="Nagy L.G."/>
            <person name="Floudas D."/>
            <person name="Copeland A."/>
            <person name="Barry K.W."/>
            <person name="Cichocki N."/>
            <person name="Veneault-Fourrey C."/>
            <person name="LaButti K."/>
            <person name="Lindquist E.A."/>
            <person name="Lipzen A."/>
            <person name="Lundell T."/>
            <person name="Morin E."/>
            <person name="Murat C."/>
            <person name="Riley R."/>
            <person name="Ohm R."/>
            <person name="Sun H."/>
            <person name="Tunlid A."/>
            <person name="Henrissat B."/>
            <person name="Grigoriev I.V."/>
            <person name="Hibbett D.S."/>
            <person name="Martin F."/>
        </authorList>
    </citation>
    <scope>NUCLEOTIDE SEQUENCE [LARGE SCALE GENOMIC DNA]</scope>
    <source>
        <strain evidence="3">Ve08.2h10</strain>
    </source>
</reference>
<proteinExistence type="predicted"/>
<dbReference type="PANTHER" id="PTHR38134:SF2">
    <property type="entry name" value="GALACTOKINASE"/>
    <property type="match status" value="1"/>
</dbReference>
<keyword evidence="3" id="KW-1185">Reference proteome</keyword>
<evidence type="ECO:0000256" key="1">
    <source>
        <dbReference type="SAM" id="MobiDB-lite"/>
    </source>
</evidence>
<name>A0A0D0D949_9AGAM</name>
<dbReference type="InParanoid" id="A0A0D0D949"/>
<dbReference type="AlphaFoldDB" id="A0A0D0D949"/>